<dbReference type="Pfam" id="PF00109">
    <property type="entry name" value="ketoacyl-synt"/>
    <property type="match status" value="1"/>
</dbReference>
<dbReference type="GO" id="GO:0006633">
    <property type="term" value="P:fatty acid biosynthetic process"/>
    <property type="evidence" value="ECO:0007669"/>
    <property type="project" value="InterPro"/>
</dbReference>
<dbReference type="InterPro" id="IPR050091">
    <property type="entry name" value="PKS_NRPS_Biosynth_Enz"/>
</dbReference>
<keyword evidence="4" id="KW-0521">NADP</keyword>
<dbReference type="Pfam" id="PF00698">
    <property type="entry name" value="Acyl_transf_1"/>
    <property type="match status" value="1"/>
</dbReference>
<dbReference type="Gene3D" id="3.30.70.3290">
    <property type="match status" value="1"/>
</dbReference>
<dbReference type="EMBL" id="CAJPDS010000022">
    <property type="protein sequence ID" value="CAF9918277.1"/>
    <property type="molecule type" value="Genomic_DNA"/>
</dbReference>
<name>A0A8H3I7Z1_9LECA</name>
<dbReference type="InterPro" id="IPR011032">
    <property type="entry name" value="GroES-like_sf"/>
</dbReference>
<dbReference type="InterPro" id="IPR036736">
    <property type="entry name" value="ACP-like_sf"/>
</dbReference>
<dbReference type="GO" id="GO:0016491">
    <property type="term" value="F:oxidoreductase activity"/>
    <property type="evidence" value="ECO:0007669"/>
    <property type="project" value="UniProtKB-KW"/>
</dbReference>
<dbReference type="Gene3D" id="3.40.366.10">
    <property type="entry name" value="Malonyl-Coenzyme A Acyl Carrier Protein, domain 2"/>
    <property type="match status" value="1"/>
</dbReference>
<dbReference type="GO" id="GO:0031177">
    <property type="term" value="F:phosphopantetheine binding"/>
    <property type="evidence" value="ECO:0007669"/>
    <property type="project" value="InterPro"/>
</dbReference>
<keyword evidence="5" id="KW-0560">Oxidoreductase</keyword>
<dbReference type="InterPro" id="IPR013217">
    <property type="entry name" value="Methyltransf_12"/>
</dbReference>
<dbReference type="GO" id="GO:0044550">
    <property type="term" value="P:secondary metabolite biosynthetic process"/>
    <property type="evidence" value="ECO:0007669"/>
    <property type="project" value="UniProtKB-ARBA"/>
</dbReference>
<dbReference type="SMART" id="SM00822">
    <property type="entry name" value="PKS_KR"/>
    <property type="match status" value="1"/>
</dbReference>
<feature type="domain" description="PKS/mFAS DH" evidence="12">
    <location>
        <begin position="938"/>
        <end position="1254"/>
    </location>
</feature>
<reference evidence="13" key="1">
    <citation type="submission" date="2021-03" db="EMBL/GenBank/DDBJ databases">
        <authorList>
            <person name="Tagirdzhanova G."/>
        </authorList>
    </citation>
    <scope>NUCLEOTIDE SEQUENCE</scope>
</reference>
<evidence type="ECO:0000256" key="5">
    <source>
        <dbReference type="ARBA" id="ARBA00023002"/>
    </source>
</evidence>
<evidence type="ECO:0000259" key="10">
    <source>
        <dbReference type="PROSITE" id="PS50075"/>
    </source>
</evidence>
<dbReference type="InterPro" id="IPR020841">
    <property type="entry name" value="PKS_Beta-ketoAc_synthase_dom"/>
</dbReference>
<dbReference type="GO" id="GO:1901336">
    <property type="term" value="P:lactone biosynthetic process"/>
    <property type="evidence" value="ECO:0007669"/>
    <property type="project" value="UniProtKB-ARBA"/>
</dbReference>
<dbReference type="SUPFAM" id="SSF51735">
    <property type="entry name" value="NAD(P)-binding Rossmann-fold domains"/>
    <property type="match status" value="2"/>
</dbReference>
<dbReference type="PANTHER" id="PTHR43775">
    <property type="entry name" value="FATTY ACID SYNTHASE"/>
    <property type="match status" value="1"/>
</dbReference>
<gene>
    <name evidence="13" type="ORF">HETSPECPRED_003715</name>
</gene>
<dbReference type="InterPro" id="IPR013968">
    <property type="entry name" value="PKS_KR"/>
</dbReference>
<dbReference type="Proteomes" id="UP000664521">
    <property type="component" value="Unassembled WGS sequence"/>
</dbReference>
<dbReference type="Pfam" id="PF14765">
    <property type="entry name" value="PS-DH"/>
    <property type="match status" value="1"/>
</dbReference>
<dbReference type="CDD" id="cd00833">
    <property type="entry name" value="PKS"/>
    <property type="match status" value="1"/>
</dbReference>
<proteinExistence type="predicted"/>
<dbReference type="InterPro" id="IPR016035">
    <property type="entry name" value="Acyl_Trfase/lysoPLipase"/>
</dbReference>
<keyword evidence="14" id="KW-1185">Reference proteome</keyword>
<dbReference type="Pfam" id="PF02801">
    <property type="entry name" value="Ketoacyl-synt_C"/>
    <property type="match status" value="1"/>
</dbReference>
<dbReference type="InterPro" id="IPR056501">
    <property type="entry name" value="NAD-bd_HRPKS_sdrA"/>
</dbReference>
<dbReference type="InterPro" id="IPR057326">
    <property type="entry name" value="KR_dom"/>
</dbReference>
<dbReference type="PROSITE" id="PS00606">
    <property type="entry name" value="KS3_1"/>
    <property type="match status" value="1"/>
</dbReference>
<dbReference type="Pfam" id="PF16197">
    <property type="entry name" value="KAsynt_C_assoc"/>
    <property type="match status" value="1"/>
</dbReference>
<dbReference type="InterPro" id="IPR014030">
    <property type="entry name" value="Ketoacyl_synth_N"/>
</dbReference>
<dbReference type="InterPro" id="IPR001227">
    <property type="entry name" value="Ac_transferase_dom_sf"/>
</dbReference>
<dbReference type="GO" id="GO:0004315">
    <property type="term" value="F:3-oxoacyl-[acyl-carrier-protein] synthase activity"/>
    <property type="evidence" value="ECO:0007669"/>
    <property type="project" value="InterPro"/>
</dbReference>
<dbReference type="OrthoDB" id="329835at2759"/>
<dbReference type="SMART" id="SM00826">
    <property type="entry name" value="PKS_DH"/>
    <property type="match status" value="1"/>
</dbReference>
<feature type="domain" description="Carrier" evidence="10">
    <location>
        <begin position="2509"/>
        <end position="2586"/>
    </location>
</feature>
<evidence type="ECO:0000256" key="9">
    <source>
        <dbReference type="SAM" id="MobiDB-lite"/>
    </source>
</evidence>
<dbReference type="SUPFAM" id="SSF47336">
    <property type="entry name" value="ACP-like"/>
    <property type="match status" value="1"/>
</dbReference>
<feature type="region of interest" description="N-terminal hotdog fold" evidence="8">
    <location>
        <begin position="938"/>
        <end position="1073"/>
    </location>
</feature>
<dbReference type="Gene3D" id="1.10.1200.10">
    <property type="entry name" value="ACP-like"/>
    <property type="match status" value="1"/>
</dbReference>
<dbReference type="SUPFAM" id="SSF52151">
    <property type="entry name" value="FabD/lysophospholipase-like"/>
    <property type="match status" value="1"/>
</dbReference>
<dbReference type="InterPro" id="IPR013154">
    <property type="entry name" value="ADH-like_N"/>
</dbReference>
<dbReference type="SMART" id="SM00823">
    <property type="entry name" value="PKS_PP"/>
    <property type="match status" value="1"/>
</dbReference>
<sequence length="2593" mass="284474">MDPKSPIAIVGMACRLPGGVQNLKNFWDFCLAARNSWSEIPKHRFNTAAFYHPDAERSGSFQVKGAHYLQESIAAFDAPFFNITADEARAIDPRHRILLECSYEALENGGFPLSTLWGQDVGVFVGNTLSHYELHCLRDPATAPRLQFMGCADALLANRISYFYNFHGPSVTVDTACSSGLTALHLACQSLRTGEVRQAIVGGCQLNVLPEMLATLSSSMLCSAEGKCFPFDERASGGFGPGEGSACVVLKPLQDALRAGDNIRAIIRNTGINQDGKTLGISLPDANTQASLIRSVYQSVGLDPTDTKVIEAHGSGTTIGDPIEASAFASTVAANSTSQDPVYIGSSKSNFGHLEGVSGIVSIVKAAMMLEKRVILPSANFEKANPKIISMGTQMKVPVTPLDWANSGPRRVSVNNLGFGGTNAHAVLEEAPARGTMLGAIDMPTSHVVENGDGQVNGHSDATSCRLFVLSANDEATIKQQMAALSVYLDNQKHEVTDDIMADLAFTLSHRRSLLSYRIALASSTAEDLKEQLDSSHQGPTRASRAPNIGFIFTGQGANWQGMGRELFETYPVFTSTIIAADKYLTDLGASWSLIKQLYHEPNSSFFGSPQVSQPACTAIQLALVNLLESWGIRPHSVTGHSSGEIGAAYAVGALSFESCMSIAYQRGASAQKLKEDFPETHGAMLALGASPDVATAMIDGLNEGQAVIACFNSPSSVTVSGDTKAIDALQAVAETRKLFARRLHVDVAYHSPHMNLVADHYRQAIGKVRPKSSNGAVFYSSLTGVKVSPLALGTTYWVNNMKLPVQFTKSFRACCSLDGDQRSTEQSVTHIIEIGPHSALKGPIRDILVAGPKMKYKIGYSPTLIRKDNAVSNILHLASELFMRGCALNLSGVNFPTGLNTRKVLSDLSPYPWNHGTEFWHNSRVSQNHRLKERPRNDILGTLVPESTDIEPWWRNRLRLDDVPWMRHHQIRGNTVFPFAGYVAMAMEAASQRARSRGVTPSMIELREIYNSQPLVLREDADIEVMLTLRPVTKNAQTSSEVWDEFRIFSWAEDSSWAEICRGQVAMLKNPQSHNEVQSPTSTREDQIRAIESGCETAIESQKIYDIIRKIGVEYGPCMRTLSNCNVGSNQAMASVQVPDTSSVMPCLSESPYIVHPAFLDVCLQIVWPLLGAGQNEIDRLYLPTMIKKLRIQSGLKKQQDDCVRVYGSTSSQTIASERHIKSILVVDSNRGETPLITFEDVTMVALAGSQAILEKNRKTTYSKLEWQPCLELLSPDAFRDCFYLDTAEESDKTIVRNLERASMYYFEKTLNAVTDAQYHLLTPHHQQFFKLMQKQLKAAKNGENDLLDSQWDASSETAREIFLAEVCSSGVSGRFTCKIGENLPNILLKDKDTLSLMLEHDLLQQYYRYSNSLIRNNEQAALLVNNLAHRNPSLRILEVGAGTGGVTLPILEKLSKSSKPPRFQEYVFTDISTGFFESAREKLKAWEKFVTYRKLDIEDDLKNQGFEDERFDLVVAANVLHATARMARTMRNVRKLLKPGGKLLLIEITTTRGQLFPFATLPGWWLSEPEVELGSAQEYGQSSGLASISGSRIGIRTDGPLLAETQWDSVLKDSGFSGVDRSLHDYPGDIEKSHTVMLSTASIDHEKKYTSDSVQELVIVRSCESSRYSIDYLEEQLKMDTRCTLRTITLAQTLHTDLKNSHCIFLDEPERPMLASMTASDFEAIQNLCSAAGVLWLSQGGRPHSATSPESGMALGLARSIRVENPAMRLVNLDLDAACMFPQSCTVEVISKVYRAAFTPEWDGGNTTHESEYIERNGVVFVPRVVQDMDTEHSIQKILQNPVPEEQVYAQDCRPVSLKMGTSGLLDTFYFAENDKLDRPLGPDEVEILVKASSLNFRDVLAALRKAPYPYDGLDCAGIVKAVGSRVSDFAVGDRVCALVAGAFATVTRCSASCAAKIPEDTAFEVAATLPVITTTVYHSLVNVAGLRKDETILIHSAAGGLGQAAIMLSQSIGAEVFATVGNMQKKSLLMHRYKVPEDHIYFSRDASFENDVMAITQQRGVDVAFSSASGEILQATWRCLARFGRFIDVSQADILSNNKLDMQPFLHNRTYSAVDIASLSREKPRLIRELLLKSVELYAGGVFQPVESITTFPYSCIENAFRTLQTGDSVGKIVVVPSVGDPIKIMPRRTAMSSISSEATYLITGGSGGLAISFARWLTEHGAKFIILASRSGKVSAKTRSMIEELEHTKGATIISYRCDVTNENDVEELAAGGVFRDLPPIKGLIHGAFVHQPGLFENLTYEAFTSIVLPKVKGAWNLHNSFFKHGNPLSFFISLASTSGILGTIGDAAYSATTTFLEAFSAYRRSMGLAASTIDLGPVLEMGYLDRQSRQIQVQARDASGGEVSEEEVLAILDVAISRQQQAQTSNTASKENPSGCDNDTIIGGVQYTGHPAQTFWSCNSLLNHLIHAHQMSLSHPNRTSTSMPNTSNPNSTRHLIQNSSTLSSARSHIYNSLATKFSTVLMIEPEDLHPERTLGTYGTDSLMAVEIRSWIRREMEANVILMDMLADNTLETLTDRVVEKSALVEKFK</sequence>
<dbReference type="PANTHER" id="PTHR43775:SF13">
    <property type="entry name" value="POLYKETIDE SYNTHASE 1"/>
    <property type="match status" value="1"/>
</dbReference>
<keyword evidence="3" id="KW-0808">Transferase</keyword>
<dbReference type="SMART" id="SM00827">
    <property type="entry name" value="PKS_AT"/>
    <property type="match status" value="1"/>
</dbReference>
<dbReference type="Pfam" id="PF08659">
    <property type="entry name" value="KR"/>
    <property type="match status" value="1"/>
</dbReference>
<dbReference type="Pfam" id="PF21089">
    <property type="entry name" value="PKS_DH_N"/>
    <property type="match status" value="1"/>
</dbReference>
<dbReference type="InterPro" id="IPR049900">
    <property type="entry name" value="PKS_mFAS_DH"/>
</dbReference>
<dbReference type="PROSITE" id="PS50075">
    <property type="entry name" value="CARRIER"/>
    <property type="match status" value="1"/>
</dbReference>
<dbReference type="InterPro" id="IPR018201">
    <property type="entry name" value="Ketoacyl_synth_AS"/>
</dbReference>
<dbReference type="InterPro" id="IPR020843">
    <property type="entry name" value="ER"/>
</dbReference>
<evidence type="ECO:0000256" key="8">
    <source>
        <dbReference type="PROSITE-ProRule" id="PRU01363"/>
    </source>
</evidence>
<evidence type="ECO:0008006" key="15">
    <source>
        <dbReference type="Google" id="ProtNLM"/>
    </source>
</evidence>
<dbReference type="InterPro" id="IPR049551">
    <property type="entry name" value="PKS_DH_C"/>
</dbReference>
<evidence type="ECO:0000313" key="13">
    <source>
        <dbReference type="EMBL" id="CAF9918277.1"/>
    </source>
</evidence>
<evidence type="ECO:0000259" key="11">
    <source>
        <dbReference type="PROSITE" id="PS52004"/>
    </source>
</evidence>
<protein>
    <recommendedName>
        <fullName evidence="15">Polyketide synthase</fullName>
    </recommendedName>
</protein>
<dbReference type="InterPro" id="IPR036291">
    <property type="entry name" value="NAD(P)-bd_dom_sf"/>
</dbReference>
<feature type="domain" description="Ketosynthase family 3 (KS3)" evidence="11">
    <location>
        <begin position="4"/>
        <end position="430"/>
    </location>
</feature>
<dbReference type="Pfam" id="PF08242">
    <property type="entry name" value="Methyltransf_12"/>
    <property type="match status" value="1"/>
</dbReference>
<dbReference type="Gene3D" id="3.90.180.10">
    <property type="entry name" value="Medium-chain alcohol dehydrogenases, catalytic domain"/>
    <property type="match status" value="1"/>
</dbReference>
<dbReference type="Gene3D" id="3.40.50.720">
    <property type="entry name" value="NAD(P)-binding Rossmann-like Domain"/>
    <property type="match status" value="2"/>
</dbReference>
<accession>A0A8H3I7Z1</accession>
<dbReference type="PROSITE" id="PS52019">
    <property type="entry name" value="PKS_MFAS_DH"/>
    <property type="match status" value="1"/>
</dbReference>
<evidence type="ECO:0000256" key="2">
    <source>
        <dbReference type="ARBA" id="ARBA00022553"/>
    </source>
</evidence>
<dbReference type="InterPro" id="IPR049552">
    <property type="entry name" value="PKS_DH_N"/>
</dbReference>
<dbReference type="Gene3D" id="3.10.129.110">
    <property type="entry name" value="Polyketide synthase dehydratase"/>
    <property type="match status" value="1"/>
</dbReference>
<dbReference type="InterPro" id="IPR032821">
    <property type="entry name" value="PKS_assoc"/>
</dbReference>
<dbReference type="InterPro" id="IPR014031">
    <property type="entry name" value="Ketoacyl_synth_C"/>
</dbReference>
<dbReference type="InterPro" id="IPR020807">
    <property type="entry name" value="PKS_DH"/>
</dbReference>
<evidence type="ECO:0000256" key="6">
    <source>
        <dbReference type="ARBA" id="ARBA00023268"/>
    </source>
</evidence>
<evidence type="ECO:0000256" key="4">
    <source>
        <dbReference type="ARBA" id="ARBA00022857"/>
    </source>
</evidence>
<dbReference type="Pfam" id="PF08240">
    <property type="entry name" value="ADH_N"/>
    <property type="match status" value="1"/>
</dbReference>
<keyword evidence="7" id="KW-0012">Acyltransferase</keyword>
<dbReference type="SMART" id="SM00825">
    <property type="entry name" value="PKS_KS"/>
    <property type="match status" value="1"/>
</dbReference>
<dbReference type="CDD" id="cd02440">
    <property type="entry name" value="AdoMet_MTases"/>
    <property type="match status" value="1"/>
</dbReference>
<dbReference type="CDD" id="cd05195">
    <property type="entry name" value="enoyl_red"/>
    <property type="match status" value="1"/>
</dbReference>
<dbReference type="SUPFAM" id="SSF55048">
    <property type="entry name" value="Probable ACP-binding domain of malonyl-CoA ACP transacylase"/>
    <property type="match status" value="1"/>
</dbReference>
<dbReference type="Pfam" id="PF23297">
    <property type="entry name" value="ACP_SdgA_C"/>
    <property type="match status" value="1"/>
</dbReference>
<dbReference type="InterPro" id="IPR042104">
    <property type="entry name" value="PKS_dehydratase_sf"/>
</dbReference>
<dbReference type="SUPFAM" id="SSF53335">
    <property type="entry name" value="S-adenosyl-L-methionine-dependent methyltransferases"/>
    <property type="match status" value="1"/>
</dbReference>
<dbReference type="InterPro" id="IPR014043">
    <property type="entry name" value="Acyl_transferase_dom"/>
</dbReference>
<feature type="compositionally biased region" description="Low complexity" evidence="9">
    <location>
        <begin position="2481"/>
        <end position="2498"/>
    </location>
</feature>
<keyword evidence="1" id="KW-0596">Phosphopantetheine</keyword>
<feature type="active site" description="Proton acceptor; for dehydratase activity" evidence="8">
    <location>
        <position position="970"/>
    </location>
</feature>
<organism evidence="13 14">
    <name type="scientific">Heterodermia speciosa</name>
    <dbReference type="NCBI Taxonomy" id="116794"/>
    <lineage>
        <taxon>Eukaryota</taxon>
        <taxon>Fungi</taxon>
        <taxon>Dikarya</taxon>
        <taxon>Ascomycota</taxon>
        <taxon>Pezizomycotina</taxon>
        <taxon>Lecanoromycetes</taxon>
        <taxon>OSLEUM clade</taxon>
        <taxon>Lecanoromycetidae</taxon>
        <taxon>Caliciales</taxon>
        <taxon>Physciaceae</taxon>
        <taxon>Heterodermia</taxon>
    </lineage>
</organism>
<dbReference type="InterPro" id="IPR020806">
    <property type="entry name" value="PKS_PP-bd"/>
</dbReference>
<dbReference type="InterPro" id="IPR029063">
    <property type="entry name" value="SAM-dependent_MTases_sf"/>
</dbReference>
<evidence type="ECO:0000259" key="12">
    <source>
        <dbReference type="PROSITE" id="PS52019"/>
    </source>
</evidence>
<comment type="caution">
    <text evidence="13">The sequence shown here is derived from an EMBL/GenBank/DDBJ whole genome shotgun (WGS) entry which is preliminary data.</text>
</comment>
<feature type="active site" description="Proton donor; for dehydratase activity" evidence="8">
    <location>
        <position position="1162"/>
    </location>
</feature>
<evidence type="ECO:0000313" key="14">
    <source>
        <dbReference type="Proteomes" id="UP000664521"/>
    </source>
</evidence>
<dbReference type="InterPro" id="IPR016039">
    <property type="entry name" value="Thiolase-like"/>
</dbReference>
<dbReference type="SMART" id="SM00829">
    <property type="entry name" value="PKS_ER"/>
    <property type="match status" value="1"/>
</dbReference>
<dbReference type="GO" id="GO:0004312">
    <property type="term" value="F:fatty acid synthase activity"/>
    <property type="evidence" value="ECO:0007669"/>
    <property type="project" value="TreeGrafter"/>
</dbReference>
<feature type="region of interest" description="C-terminal hotdog fold" evidence="8">
    <location>
        <begin position="1097"/>
        <end position="1254"/>
    </location>
</feature>
<evidence type="ECO:0000256" key="7">
    <source>
        <dbReference type="ARBA" id="ARBA00023315"/>
    </source>
</evidence>
<feature type="region of interest" description="Disordered" evidence="9">
    <location>
        <begin position="2478"/>
        <end position="2500"/>
    </location>
</feature>
<dbReference type="Gene3D" id="3.40.50.150">
    <property type="entry name" value="Vaccinia Virus protein VP39"/>
    <property type="match status" value="1"/>
</dbReference>
<dbReference type="SUPFAM" id="SSF53901">
    <property type="entry name" value="Thiolase-like"/>
    <property type="match status" value="1"/>
</dbReference>
<dbReference type="FunFam" id="3.40.50.720:FF:000209">
    <property type="entry name" value="Polyketide synthase Pks12"/>
    <property type="match status" value="1"/>
</dbReference>
<evidence type="ECO:0000256" key="3">
    <source>
        <dbReference type="ARBA" id="ARBA00022679"/>
    </source>
</evidence>
<dbReference type="InterPro" id="IPR016036">
    <property type="entry name" value="Malonyl_transacylase_ACP-bd"/>
</dbReference>
<dbReference type="PROSITE" id="PS52004">
    <property type="entry name" value="KS3_2"/>
    <property type="match status" value="1"/>
</dbReference>
<keyword evidence="6" id="KW-0511">Multifunctional enzyme</keyword>
<evidence type="ECO:0000256" key="1">
    <source>
        <dbReference type="ARBA" id="ARBA00022450"/>
    </source>
</evidence>
<dbReference type="SUPFAM" id="SSF50129">
    <property type="entry name" value="GroES-like"/>
    <property type="match status" value="1"/>
</dbReference>
<dbReference type="Gene3D" id="3.40.47.10">
    <property type="match status" value="1"/>
</dbReference>
<keyword evidence="2" id="KW-0597">Phosphoprotein</keyword>
<dbReference type="Pfam" id="PF13602">
    <property type="entry name" value="ADH_zinc_N_2"/>
    <property type="match status" value="1"/>
</dbReference>
<dbReference type="InterPro" id="IPR009081">
    <property type="entry name" value="PP-bd_ACP"/>
</dbReference>
<dbReference type="Pfam" id="PF23114">
    <property type="entry name" value="NAD-bd_HRPKS_sdrA"/>
    <property type="match status" value="1"/>
</dbReference>